<proteinExistence type="predicted"/>
<dbReference type="GO" id="GO:0020037">
    <property type="term" value="F:heme binding"/>
    <property type="evidence" value="ECO:0007669"/>
    <property type="project" value="InterPro"/>
</dbReference>
<dbReference type="PRINTS" id="PR00463">
    <property type="entry name" value="EP450I"/>
</dbReference>
<dbReference type="PANTHER" id="PTHR47947:SF26">
    <property type="entry name" value="CYTOCHROME P450"/>
    <property type="match status" value="1"/>
</dbReference>
<evidence type="ECO:0000313" key="13">
    <source>
        <dbReference type="Proteomes" id="UP000516437"/>
    </source>
</evidence>
<protein>
    <submittedName>
        <fullName evidence="12">Cytochrome P450 82A3</fullName>
    </submittedName>
</protein>
<keyword evidence="5" id="KW-0479">Metal-binding</keyword>
<evidence type="ECO:0000256" key="10">
    <source>
        <dbReference type="ARBA" id="ARBA00023136"/>
    </source>
</evidence>
<keyword evidence="10 11" id="KW-0472">Membrane</keyword>
<dbReference type="AlphaFoldDB" id="A0A6A1WCD5"/>
<dbReference type="OrthoDB" id="2789670at2759"/>
<sequence>MLLPDVPSPTIVLAAILALFSFLFFLICTSTRFQKTARKKALPPEAGGAWPVIGHLHHLGGSQLPHTTLGKMADKYGPLFTIWLGVHRTMVVSSWEIAKECFTTNDKALANRPKALAIEVMGYNYAMFGFSPYGPYWRELRKIVTLEVLSNHRLEMLKHVRASEVSTSIKEIYQLWGKNNEELVWRNNVKRGSQDGCGKAIC</sequence>
<keyword evidence="6 11" id="KW-1133">Transmembrane helix</keyword>
<gene>
    <name evidence="12" type="ORF">CJ030_MR3G015743</name>
</gene>
<dbReference type="Proteomes" id="UP000516437">
    <property type="component" value="Chromosome 3"/>
</dbReference>
<keyword evidence="8" id="KW-0408">Iron</keyword>
<dbReference type="Pfam" id="PF00067">
    <property type="entry name" value="p450"/>
    <property type="match status" value="1"/>
</dbReference>
<evidence type="ECO:0000256" key="3">
    <source>
        <dbReference type="ARBA" id="ARBA00022617"/>
    </source>
</evidence>
<dbReference type="GO" id="GO:0004497">
    <property type="term" value="F:monooxygenase activity"/>
    <property type="evidence" value="ECO:0007669"/>
    <property type="project" value="UniProtKB-KW"/>
</dbReference>
<evidence type="ECO:0000256" key="5">
    <source>
        <dbReference type="ARBA" id="ARBA00022723"/>
    </source>
</evidence>
<evidence type="ECO:0000256" key="2">
    <source>
        <dbReference type="ARBA" id="ARBA00004370"/>
    </source>
</evidence>
<evidence type="ECO:0000256" key="9">
    <source>
        <dbReference type="ARBA" id="ARBA00023033"/>
    </source>
</evidence>
<reference evidence="12 13" key="1">
    <citation type="journal article" date="2019" name="Plant Biotechnol. J.">
        <title>The red bayberry genome and genetic basis of sex determination.</title>
        <authorList>
            <person name="Jia H.M."/>
            <person name="Jia H.J."/>
            <person name="Cai Q.L."/>
            <person name="Wang Y."/>
            <person name="Zhao H.B."/>
            <person name="Yang W.F."/>
            <person name="Wang G.Y."/>
            <person name="Li Y.H."/>
            <person name="Zhan D.L."/>
            <person name="Shen Y.T."/>
            <person name="Niu Q.F."/>
            <person name="Chang L."/>
            <person name="Qiu J."/>
            <person name="Zhao L."/>
            <person name="Xie H.B."/>
            <person name="Fu W.Y."/>
            <person name="Jin J."/>
            <person name="Li X.W."/>
            <person name="Jiao Y."/>
            <person name="Zhou C.C."/>
            <person name="Tu T."/>
            <person name="Chai C.Y."/>
            <person name="Gao J.L."/>
            <person name="Fan L.J."/>
            <person name="van de Weg E."/>
            <person name="Wang J.Y."/>
            <person name="Gao Z.S."/>
        </authorList>
    </citation>
    <scope>NUCLEOTIDE SEQUENCE [LARGE SCALE GENOMIC DNA]</scope>
    <source>
        <tissue evidence="12">Leaves</tissue>
    </source>
</reference>
<evidence type="ECO:0000256" key="7">
    <source>
        <dbReference type="ARBA" id="ARBA00023002"/>
    </source>
</evidence>
<comment type="subcellular location">
    <subcellularLocation>
        <location evidence="2">Membrane</location>
    </subcellularLocation>
</comment>
<dbReference type="EMBL" id="RXIC02000021">
    <property type="protein sequence ID" value="KAB1220490.1"/>
    <property type="molecule type" value="Genomic_DNA"/>
</dbReference>
<dbReference type="SUPFAM" id="SSF48264">
    <property type="entry name" value="Cytochrome P450"/>
    <property type="match status" value="1"/>
</dbReference>
<name>A0A6A1WCD5_9ROSI</name>
<dbReference type="PANTHER" id="PTHR47947">
    <property type="entry name" value="CYTOCHROME P450 82C3-RELATED"/>
    <property type="match status" value="1"/>
</dbReference>
<keyword evidence="9" id="KW-0503">Monooxygenase</keyword>
<organism evidence="12 13">
    <name type="scientific">Morella rubra</name>
    <name type="common">Chinese bayberry</name>
    <dbReference type="NCBI Taxonomy" id="262757"/>
    <lineage>
        <taxon>Eukaryota</taxon>
        <taxon>Viridiplantae</taxon>
        <taxon>Streptophyta</taxon>
        <taxon>Embryophyta</taxon>
        <taxon>Tracheophyta</taxon>
        <taxon>Spermatophyta</taxon>
        <taxon>Magnoliopsida</taxon>
        <taxon>eudicotyledons</taxon>
        <taxon>Gunneridae</taxon>
        <taxon>Pentapetalae</taxon>
        <taxon>rosids</taxon>
        <taxon>fabids</taxon>
        <taxon>Fagales</taxon>
        <taxon>Myricaceae</taxon>
        <taxon>Morella</taxon>
    </lineage>
</organism>
<dbReference type="Gene3D" id="1.20.930.50">
    <property type="match status" value="1"/>
</dbReference>
<evidence type="ECO:0000256" key="11">
    <source>
        <dbReference type="SAM" id="Phobius"/>
    </source>
</evidence>
<dbReference type="InterPro" id="IPR050651">
    <property type="entry name" value="Plant_Cytochrome_P450_Monoox"/>
</dbReference>
<feature type="transmembrane region" description="Helical" evidence="11">
    <location>
        <begin position="6"/>
        <end position="29"/>
    </location>
</feature>
<keyword evidence="13" id="KW-1185">Reference proteome</keyword>
<evidence type="ECO:0000256" key="1">
    <source>
        <dbReference type="ARBA" id="ARBA00001971"/>
    </source>
</evidence>
<keyword evidence="4 11" id="KW-0812">Transmembrane</keyword>
<comment type="caution">
    <text evidence="12">The sequence shown here is derived from an EMBL/GenBank/DDBJ whole genome shotgun (WGS) entry which is preliminary data.</text>
</comment>
<evidence type="ECO:0000256" key="6">
    <source>
        <dbReference type="ARBA" id="ARBA00022989"/>
    </source>
</evidence>
<evidence type="ECO:0000256" key="8">
    <source>
        <dbReference type="ARBA" id="ARBA00023004"/>
    </source>
</evidence>
<dbReference type="InterPro" id="IPR036396">
    <property type="entry name" value="Cyt_P450_sf"/>
</dbReference>
<dbReference type="InterPro" id="IPR001128">
    <property type="entry name" value="Cyt_P450"/>
</dbReference>
<keyword evidence="7" id="KW-0560">Oxidoreductase</keyword>
<dbReference type="GO" id="GO:0016705">
    <property type="term" value="F:oxidoreductase activity, acting on paired donors, with incorporation or reduction of molecular oxygen"/>
    <property type="evidence" value="ECO:0007669"/>
    <property type="project" value="InterPro"/>
</dbReference>
<dbReference type="GO" id="GO:0016020">
    <property type="term" value="C:membrane"/>
    <property type="evidence" value="ECO:0007669"/>
    <property type="project" value="UniProtKB-SubCell"/>
</dbReference>
<keyword evidence="3" id="KW-0349">Heme</keyword>
<comment type="cofactor">
    <cofactor evidence="1">
        <name>heme</name>
        <dbReference type="ChEBI" id="CHEBI:30413"/>
    </cofactor>
</comment>
<dbReference type="GO" id="GO:0005506">
    <property type="term" value="F:iron ion binding"/>
    <property type="evidence" value="ECO:0007669"/>
    <property type="project" value="InterPro"/>
</dbReference>
<evidence type="ECO:0000256" key="4">
    <source>
        <dbReference type="ARBA" id="ARBA00022692"/>
    </source>
</evidence>
<accession>A0A6A1WCD5</accession>
<dbReference type="InterPro" id="IPR002401">
    <property type="entry name" value="Cyt_P450_E_grp-I"/>
</dbReference>
<evidence type="ECO:0000313" key="12">
    <source>
        <dbReference type="EMBL" id="KAB1220490.1"/>
    </source>
</evidence>